<dbReference type="EMBL" id="QFOD01000002">
    <property type="protein sequence ID" value="PZP35641.1"/>
    <property type="molecule type" value="Genomic_DNA"/>
</dbReference>
<dbReference type="AlphaFoldDB" id="A0A2W5DUR4"/>
<dbReference type="Proteomes" id="UP000249633">
    <property type="component" value="Unassembled WGS sequence"/>
</dbReference>
<evidence type="ECO:0000313" key="2">
    <source>
        <dbReference type="EMBL" id="PZP35641.1"/>
    </source>
</evidence>
<accession>A0A2W5DUR4</accession>
<proteinExistence type="predicted"/>
<protein>
    <submittedName>
        <fullName evidence="2">Uncharacterized protein</fullName>
    </submittedName>
</protein>
<comment type="caution">
    <text evidence="2">The sequence shown here is derived from an EMBL/GenBank/DDBJ whole genome shotgun (WGS) entry which is preliminary data.</text>
</comment>
<feature type="region of interest" description="Disordered" evidence="1">
    <location>
        <begin position="40"/>
        <end position="66"/>
    </location>
</feature>
<sequence>MIDLGAKTAATTPLDTLSPALRRASAPASPLAALAPLSAAGDATTTSQESGFVAGGHGTAPSREPGLQQQLGRLQQGLDYLDRLAQTLQGLKSSLSRSLAQGQATAALPQQVSQLTQLWQQRSQQAGGRVDSQLQASTGDEPARQRFKLRGLDLSVLERGGAETLRLQLPGRASSQGTAMTLSVTLDGEGTESQLQTLARALAPAGLSVDAQGQDLVFSVAESQWPALRDGLTVRGDGKRFPSGQPVRARLDAAPEALQPQQWNVSDAIGQRQALGQVLQAQPRLARAREALGEQLRDVQNQTEPVSGLNAGEAQALAGGLESRLSQGDYAMQQALMPALRGLHRQRVRQLLG</sequence>
<organism evidence="2 3">
    <name type="scientific">Roseateles depolymerans</name>
    <dbReference type="NCBI Taxonomy" id="76731"/>
    <lineage>
        <taxon>Bacteria</taxon>
        <taxon>Pseudomonadati</taxon>
        <taxon>Pseudomonadota</taxon>
        <taxon>Betaproteobacteria</taxon>
        <taxon>Burkholderiales</taxon>
        <taxon>Sphaerotilaceae</taxon>
        <taxon>Roseateles</taxon>
    </lineage>
</organism>
<gene>
    <name evidence="2" type="ORF">DI603_02360</name>
</gene>
<name>A0A2W5DUR4_9BURK</name>
<feature type="region of interest" description="Disordered" evidence="1">
    <location>
        <begin position="123"/>
        <end position="142"/>
    </location>
</feature>
<evidence type="ECO:0000313" key="3">
    <source>
        <dbReference type="Proteomes" id="UP000249633"/>
    </source>
</evidence>
<evidence type="ECO:0000256" key="1">
    <source>
        <dbReference type="SAM" id="MobiDB-lite"/>
    </source>
</evidence>
<reference evidence="2 3" key="1">
    <citation type="submission" date="2017-08" db="EMBL/GenBank/DDBJ databases">
        <title>Infants hospitalized years apart are colonized by the same room-sourced microbial strains.</title>
        <authorList>
            <person name="Brooks B."/>
            <person name="Olm M.R."/>
            <person name="Firek B.A."/>
            <person name="Baker R."/>
            <person name="Thomas B.C."/>
            <person name="Morowitz M.J."/>
            <person name="Banfield J.F."/>
        </authorList>
    </citation>
    <scope>NUCLEOTIDE SEQUENCE [LARGE SCALE GENOMIC DNA]</scope>
    <source>
        <strain evidence="2">S2_012_000_R2_81</strain>
    </source>
</reference>